<evidence type="ECO:0000313" key="3">
    <source>
        <dbReference type="Proteomes" id="UP001151582"/>
    </source>
</evidence>
<sequence length="808" mass="88945">MGTKLLGASAFIGPRALHALPPPRSLCSKPSPRRRGGDTRLDSRAFNGPVHVDDDCGCGLITMSAIAEQDRDTLRRMRVFAAVSQFFHTFHEAFDLPNFETEQLENALLGPQMTYLEPLLIKMLRILTHGSSIDHQTWPQSLVKQYHRRNIPATHLVNHGGAVTTVACSNSDLGSEADKAQTAPLANNASPSPTPSITDDHPAVYTPFANQSLSQRVFVFYHLAEWLMEHPERLRGKLKHADLDDEWRVVPLGQDSGHWTYWLLSDNRLYRQRLPGSVLSQPKALPTPKGKRKKKDPAGQPALVVSQENVGDEAADEQRHGQWELLLATLDEWETWQKVLVRPRGAAERALWKKLDSEVAPRVIDVLQHVQSQKRLEEAVNNRKRSSRIMLKQQALKEQRQLEQEARKQVLVDEKSTQVKTQPTALSSQLGQHQASPKAETSLQRNGREARAERRRLVREQHDQSAKAGPNSEPSLTPLTLKPQSPLHAPQSHLPTHLPSMSLATEQLVRQSEAHGQTIEFPPSRQPPPPQRSAGFISSNSNDQLLSFQERVFRCDTGKTSAPVTPASTPPNAPTGTAQQVLPAAFGSQSAPPKHQAHKRSHLVHQRELTGLATDPTGYAPLAKKTKTHGMGEVPVVAPTGEIAIGSGEWVFNCVCGVSGTNVNDGKAMAACGSCDVWVHIACIDDLDRKSGLPKRRWNHDEYVCLPCRRKAFASWQSRMSTGRHRTPSYSPTATQQPFGNGTSANNPPPSPLAFSKRAQRSAEGLTSPAPILTPDPDATDVAIGTHARANGGSLQQRSPPLVNLPME</sequence>
<feature type="region of interest" description="Disordered" evidence="1">
    <location>
        <begin position="410"/>
        <end position="497"/>
    </location>
</feature>
<feature type="region of interest" description="Disordered" evidence="1">
    <location>
        <begin position="183"/>
        <end position="203"/>
    </location>
</feature>
<dbReference type="PANTHER" id="PTHR14296:SF3">
    <property type="entry name" value="DIKAR, ISOFORM F"/>
    <property type="match status" value="1"/>
</dbReference>
<feature type="compositionally biased region" description="Polar residues" evidence="1">
    <location>
        <begin position="728"/>
        <end position="746"/>
    </location>
</feature>
<dbReference type="GO" id="GO:0031213">
    <property type="term" value="C:RSF complex"/>
    <property type="evidence" value="ECO:0007669"/>
    <property type="project" value="InterPro"/>
</dbReference>
<dbReference type="SUPFAM" id="SSF57903">
    <property type="entry name" value="FYVE/PHD zinc finger"/>
    <property type="match status" value="1"/>
</dbReference>
<feature type="region of interest" description="Disordered" evidence="1">
    <location>
        <begin position="719"/>
        <end position="808"/>
    </location>
</feature>
<feature type="region of interest" description="Disordered" evidence="1">
    <location>
        <begin position="509"/>
        <end position="539"/>
    </location>
</feature>
<dbReference type="Gene3D" id="3.30.40.10">
    <property type="entry name" value="Zinc/RING finger domain, C3HC4 (zinc finger)"/>
    <property type="match status" value="1"/>
</dbReference>
<evidence type="ECO:0008006" key="4">
    <source>
        <dbReference type="Google" id="ProtNLM"/>
    </source>
</evidence>
<feature type="region of interest" description="Disordered" evidence="1">
    <location>
        <begin position="279"/>
        <end position="300"/>
    </location>
</feature>
<dbReference type="GO" id="GO:0006355">
    <property type="term" value="P:regulation of DNA-templated transcription"/>
    <property type="evidence" value="ECO:0007669"/>
    <property type="project" value="InterPro"/>
</dbReference>
<dbReference type="PANTHER" id="PTHR14296">
    <property type="entry name" value="REMODELING AND SPACING FACTOR 1"/>
    <property type="match status" value="1"/>
</dbReference>
<name>A0A9W8BBM6_9FUNG</name>
<dbReference type="CDD" id="cd15489">
    <property type="entry name" value="PHD_SF"/>
    <property type="match status" value="1"/>
</dbReference>
<evidence type="ECO:0000256" key="1">
    <source>
        <dbReference type="SAM" id="MobiDB-lite"/>
    </source>
</evidence>
<evidence type="ECO:0000313" key="2">
    <source>
        <dbReference type="EMBL" id="KAJ1984675.1"/>
    </source>
</evidence>
<feature type="region of interest" description="Disordered" evidence="1">
    <location>
        <begin position="22"/>
        <end position="44"/>
    </location>
</feature>
<dbReference type="InterPro" id="IPR028938">
    <property type="entry name" value="Rsf1-like"/>
</dbReference>
<feature type="compositionally biased region" description="Polar residues" evidence="1">
    <location>
        <begin position="418"/>
        <end position="445"/>
    </location>
</feature>
<dbReference type="InterPro" id="IPR013083">
    <property type="entry name" value="Znf_RING/FYVE/PHD"/>
</dbReference>
<dbReference type="OrthoDB" id="303107at2759"/>
<organism evidence="2 3">
    <name type="scientific">Dimargaris verticillata</name>
    <dbReference type="NCBI Taxonomy" id="2761393"/>
    <lineage>
        <taxon>Eukaryota</taxon>
        <taxon>Fungi</taxon>
        <taxon>Fungi incertae sedis</taxon>
        <taxon>Zoopagomycota</taxon>
        <taxon>Kickxellomycotina</taxon>
        <taxon>Dimargaritomycetes</taxon>
        <taxon>Dimargaritales</taxon>
        <taxon>Dimargaritaceae</taxon>
        <taxon>Dimargaris</taxon>
    </lineage>
</organism>
<protein>
    <recommendedName>
        <fullName evidence="4">Zinc finger PHD-type domain-containing protein</fullName>
    </recommendedName>
</protein>
<gene>
    <name evidence="2" type="ORF">H4R34_000509</name>
</gene>
<dbReference type="InterPro" id="IPR011011">
    <property type="entry name" value="Znf_FYVE_PHD"/>
</dbReference>
<keyword evidence="3" id="KW-1185">Reference proteome</keyword>
<proteinExistence type="predicted"/>
<reference evidence="2" key="1">
    <citation type="submission" date="2022-07" db="EMBL/GenBank/DDBJ databases">
        <title>Phylogenomic reconstructions and comparative analyses of Kickxellomycotina fungi.</title>
        <authorList>
            <person name="Reynolds N.K."/>
            <person name="Stajich J.E."/>
            <person name="Barry K."/>
            <person name="Grigoriev I.V."/>
            <person name="Crous P."/>
            <person name="Smith M.E."/>
        </authorList>
    </citation>
    <scope>NUCLEOTIDE SEQUENCE</scope>
    <source>
        <strain evidence="2">RSA 567</strain>
    </source>
</reference>
<dbReference type="Proteomes" id="UP001151582">
    <property type="component" value="Unassembled WGS sequence"/>
</dbReference>
<accession>A0A9W8BBM6</accession>
<dbReference type="EMBL" id="JANBQB010000013">
    <property type="protein sequence ID" value="KAJ1984675.1"/>
    <property type="molecule type" value="Genomic_DNA"/>
</dbReference>
<feature type="compositionally biased region" description="Polar residues" evidence="1">
    <location>
        <begin position="184"/>
        <end position="197"/>
    </location>
</feature>
<comment type="caution">
    <text evidence="2">The sequence shown here is derived from an EMBL/GenBank/DDBJ whole genome shotgun (WGS) entry which is preliminary data.</text>
</comment>
<dbReference type="AlphaFoldDB" id="A0A9W8BBM6"/>